<feature type="active site" description="Charge relay system" evidence="5">
    <location>
        <position position="176"/>
    </location>
</feature>
<proteinExistence type="inferred from homology"/>
<evidence type="ECO:0000256" key="2">
    <source>
        <dbReference type="ARBA" id="ARBA00022670"/>
    </source>
</evidence>
<dbReference type="Pfam" id="PF05922">
    <property type="entry name" value="Inhibitor_I9"/>
    <property type="match status" value="1"/>
</dbReference>
<dbReference type="InterPro" id="IPR007280">
    <property type="entry name" value="Peptidase_C_arc/bac"/>
</dbReference>
<dbReference type="PROSITE" id="PS00138">
    <property type="entry name" value="SUBTILASE_SER"/>
    <property type="match status" value="1"/>
</dbReference>
<evidence type="ECO:0000256" key="3">
    <source>
        <dbReference type="ARBA" id="ARBA00022801"/>
    </source>
</evidence>
<dbReference type="InterPro" id="IPR036852">
    <property type="entry name" value="Peptidase_S8/S53_dom_sf"/>
</dbReference>
<feature type="active site" description="Charge relay system" evidence="5">
    <location>
        <position position="210"/>
    </location>
</feature>
<organism evidence="11 12">
    <name type="scientific">Tumebacillus lacus</name>
    <dbReference type="NCBI Taxonomy" id="2995335"/>
    <lineage>
        <taxon>Bacteria</taxon>
        <taxon>Bacillati</taxon>
        <taxon>Bacillota</taxon>
        <taxon>Bacilli</taxon>
        <taxon>Bacillales</taxon>
        <taxon>Alicyclobacillaceae</taxon>
        <taxon>Tumebacillus</taxon>
    </lineage>
</organism>
<evidence type="ECO:0000259" key="8">
    <source>
        <dbReference type="Pfam" id="PF00082"/>
    </source>
</evidence>
<evidence type="ECO:0000256" key="7">
    <source>
        <dbReference type="SAM" id="SignalP"/>
    </source>
</evidence>
<dbReference type="InterPro" id="IPR015500">
    <property type="entry name" value="Peptidase_S8_subtilisin-rel"/>
</dbReference>
<accession>A0ABT3WUI6</accession>
<dbReference type="PROSITE" id="PS00136">
    <property type="entry name" value="SUBTILASE_ASP"/>
    <property type="match status" value="1"/>
</dbReference>
<dbReference type="Proteomes" id="UP001208017">
    <property type="component" value="Unassembled WGS sequence"/>
</dbReference>
<dbReference type="CDD" id="cd07487">
    <property type="entry name" value="Peptidases_S8_1"/>
    <property type="match status" value="1"/>
</dbReference>
<name>A0ABT3WUI6_9BACL</name>
<dbReference type="EMBL" id="JAPMLT010000001">
    <property type="protein sequence ID" value="MCX7568370.1"/>
    <property type="molecule type" value="Genomic_DNA"/>
</dbReference>
<feature type="domain" description="Peptidase C-terminal archaeal/bacterial" evidence="9">
    <location>
        <begin position="472"/>
        <end position="542"/>
    </location>
</feature>
<reference evidence="11 12" key="1">
    <citation type="submission" date="2022-11" db="EMBL/GenBank/DDBJ databases">
        <title>Study of microbial diversity in lake waters.</title>
        <authorList>
            <person name="Zhang J."/>
        </authorList>
    </citation>
    <scope>NUCLEOTIDE SEQUENCE [LARGE SCALE GENOMIC DNA]</scope>
    <source>
        <strain evidence="11 12">DT12</strain>
    </source>
</reference>
<dbReference type="InterPro" id="IPR010259">
    <property type="entry name" value="S8pro/Inhibitor_I9"/>
</dbReference>
<feature type="active site" description="Charge relay system" evidence="5">
    <location>
        <position position="385"/>
    </location>
</feature>
<dbReference type="InterPro" id="IPR000209">
    <property type="entry name" value="Peptidase_S8/S53_dom"/>
</dbReference>
<evidence type="ECO:0000313" key="11">
    <source>
        <dbReference type="EMBL" id="MCX7568370.1"/>
    </source>
</evidence>
<dbReference type="InterPro" id="IPR023827">
    <property type="entry name" value="Peptidase_S8_Asp-AS"/>
</dbReference>
<dbReference type="PROSITE" id="PS51892">
    <property type="entry name" value="SUBTILASE"/>
    <property type="match status" value="1"/>
</dbReference>
<dbReference type="Pfam" id="PF04151">
    <property type="entry name" value="PPC"/>
    <property type="match status" value="1"/>
</dbReference>
<keyword evidence="7" id="KW-0732">Signal</keyword>
<dbReference type="Gene3D" id="3.40.50.200">
    <property type="entry name" value="Peptidase S8/S53 domain"/>
    <property type="match status" value="1"/>
</dbReference>
<dbReference type="InterPro" id="IPR022398">
    <property type="entry name" value="Peptidase_S8_His-AS"/>
</dbReference>
<evidence type="ECO:0000313" key="12">
    <source>
        <dbReference type="Proteomes" id="UP001208017"/>
    </source>
</evidence>
<keyword evidence="4 5" id="KW-0720">Serine protease</keyword>
<dbReference type="InterPro" id="IPR023828">
    <property type="entry name" value="Peptidase_S8_Ser-AS"/>
</dbReference>
<protein>
    <submittedName>
        <fullName evidence="11">S8 family serine peptidase</fullName>
    </submittedName>
</protein>
<dbReference type="PRINTS" id="PR00723">
    <property type="entry name" value="SUBTILISIN"/>
</dbReference>
<evidence type="ECO:0000256" key="1">
    <source>
        <dbReference type="ARBA" id="ARBA00011073"/>
    </source>
</evidence>
<keyword evidence="3 5" id="KW-0378">Hydrolase</keyword>
<feature type="domain" description="Peptidase S8/S53" evidence="8">
    <location>
        <begin position="168"/>
        <end position="433"/>
    </location>
</feature>
<feature type="domain" description="Inhibitor I9" evidence="10">
    <location>
        <begin position="89"/>
        <end position="134"/>
    </location>
</feature>
<gene>
    <name evidence="11" type="ORF">OS242_00090</name>
</gene>
<evidence type="ECO:0000256" key="4">
    <source>
        <dbReference type="ARBA" id="ARBA00022825"/>
    </source>
</evidence>
<dbReference type="PROSITE" id="PS00137">
    <property type="entry name" value="SUBTILASE_HIS"/>
    <property type="match status" value="1"/>
</dbReference>
<keyword evidence="12" id="KW-1185">Reference proteome</keyword>
<dbReference type="Gene3D" id="2.60.120.380">
    <property type="match status" value="1"/>
</dbReference>
<feature type="chain" id="PRO_5046785488" evidence="7">
    <location>
        <begin position="24"/>
        <end position="558"/>
    </location>
</feature>
<dbReference type="SUPFAM" id="SSF52743">
    <property type="entry name" value="Subtilisin-like"/>
    <property type="match status" value="1"/>
</dbReference>
<sequence length="558" mass="58135">MKKQAWAVLTLSALLTVSTFSVAGAVKPAPDASGKDEKIVVTTDKDSNKVYDDLEAILAEKADGDTVPVIIRLTEKFSDDKLAKLKKDHGDFKTKFTFQYAYQGFAGELTKKQIERLQKLPMIESIQFDAPVKADMATAVDSFGSKKAVTDFGVDGDRDGNPTSYSKNDVVVAIIDTGIHGGHVDLDGGKILAFKDFVSNQTAPYDDNGHGTHVGGIVAGTGEGDGLNKGVAPGAALVGIKVLDGQGSGTMSNVDAGINWAIQNKDVYGIKVMNLSLGTSGSSDGTDSTSTAINNAYAAGIVPAVAAGNSGPKRSTIGSPGAARDALTVGAFADVGEMGFNVTSFSSRGPTADGRIKPDIMAPGFNITAPKTGTTNGYVTYSGTSMATPYTAGVAALMLDANYALSPAQIRSIMFNTAEDWGPAGQDIDYGYGRLRAYDAVKSAGGYAGTGPSVPTHTGVVDSLTTSGQKKSFTFNVTATGTPAAVTLIMRDHTSSWFSSSPDFDLFVYNPSGTLVNKSEGTTRQELVTFNPTVTGTYRVDVLSYSGTGTFLLDMSAK</sequence>
<comment type="caution">
    <text evidence="11">The sequence shown here is derived from an EMBL/GenBank/DDBJ whole genome shotgun (WGS) entry which is preliminary data.</text>
</comment>
<evidence type="ECO:0000259" key="9">
    <source>
        <dbReference type="Pfam" id="PF04151"/>
    </source>
</evidence>
<evidence type="ECO:0000256" key="6">
    <source>
        <dbReference type="RuleBase" id="RU003355"/>
    </source>
</evidence>
<dbReference type="InterPro" id="IPR050131">
    <property type="entry name" value="Peptidase_S8_subtilisin-like"/>
</dbReference>
<dbReference type="RefSeq" id="WP_267149626.1">
    <property type="nucleotide sequence ID" value="NZ_JAPMLT010000001.1"/>
</dbReference>
<keyword evidence="2 5" id="KW-0645">Protease</keyword>
<dbReference type="PANTHER" id="PTHR43806:SF65">
    <property type="entry name" value="SERINE PROTEASE APRX"/>
    <property type="match status" value="1"/>
</dbReference>
<feature type="signal peptide" evidence="7">
    <location>
        <begin position="1"/>
        <end position="23"/>
    </location>
</feature>
<evidence type="ECO:0000259" key="10">
    <source>
        <dbReference type="Pfam" id="PF05922"/>
    </source>
</evidence>
<dbReference type="PANTHER" id="PTHR43806">
    <property type="entry name" value="PEPTIDASE S8"/>
    <property type="match status" value="1"/>
</dbReference>
<evidence type="ECO:0000256" key="5">
    <source>
        <dbReference type="PROSITE-ProRule" id="PRU01240"/>
    </source>
</evidence>
<dbReference type="Pfam" id="PF00082">
    <property type="entry name" value="Peptidase_S8"/>
    <property type="match status" value="1"/>
</dbReference>
<comment type="similarity">
    <text evidence="1 5 6">Belongs to the peptidase S8 family.</text>
</comment>